<evidence type="ECO:0000256" key="9">
    <source>
        <dbReference type="ARBA" id="ARBA00022989"/>
    </source>
</evidence>
<dbReference type="GO" id="GO:0000271">
    <property type="term" value="P:polysaccharide biosynthetic process"/>
    <property type="evidence" value="ECO:0007669"/>
    <property type="project" value="UniProtKB-KW"/>
</dbReference>
<evidence type="ECO:0000256" key="4">
    <source>
        <dbReference type="ARBA" id="ARBA00022679"/>
    </source>
</evidence>
<evidence type="ECO:0000259" key="20">
    <source>
        <dbReference type="Pfam" id="PF02706"/>
    </source>
</evidence>
<evidence type="ECO:0000256" key="2">
    <source>
        <dbReference type="ARBA" id="ARBA00008883"/>
    </source>
</evidence>
<dbReference type="AlphaFoldDB" id="A0A2U8HAN7"/>
<dbReference type="PANTHER" id="PTHR32309">
    <property type="entry name" value="TYROSINE-PROTEIN KINASE"/>
    <property type="match status" value="1"/>
</dbReference>
<feature type="coiled-coil region" evidence="17">
    <location>
        <begin position="260"/>
        <end position="338"/>
    </location>
</feature>
<comment type="similarity">
    <text evidence="2">Belongs to the etk/wzc family.</text>
</comment>
<dbReference type="GO" id="GO:0004713">
    <property type="term" value="F:protein tyrosine kinase activity"/>
    <property type="evidence" value="ECO:0007669"/>
    <property type="project" value="UniProtKB-KW"/>
</dbReference>
<evidence type="ECO:0000256" key="8">
    <source>
        <dbReference type="ARBA" id="ARBA00022840"/>
    </source>
</evidence>
<evidence type="ECO:0000256" key="1">
    <source>
        <dbReference type="ARBA" id="ARBA00004651"/>
    </source>
</evidence>
<dbReference type="PANTHER" id="PTHR32309:SF32">
    <property type="entry name" value="TYROSINE-PROTEIN KINASE ETK-RELATED"/>
    <property type="match status" value="1"/>
</dbReference>
<keyword evidence="7" id="KW-0418">Kinase</keyword>
<evidence type="ECO:0000256" key="17">
    <source>
        <dbReference type="SAM" id="Coils"/>
    </source>
</evidence>
<dbReference type="EMBL" id="CP022188">
    <property type="protein sequence ID" value="AWI82176.1"/>
    <property type="molecule type" value="Genomic_DNA"/>
</dbReference>
<evidence type="ECO:0000256" key="6">
    <source>
        <dbReference type="ARBA" id="ARBA00022741"/>
    </source>
</evidence>
<reference evidence="22 23" key="1">
    <citation type="submission" date="2017-06" db="EMBL/GenBank/DDBJ databases">
        <title>Azoarcus sp. TSNA42 complete genome sequence.</title>
        <authorList>
            <person name="Woo J.-H."/>
            <person name="Kim H.-S."/>
        </authorList>
    </citation>
    <scope>NUCLEOTIDE SEQUENCE [LARGE SCALE GENOMIC DNA]</scope>
    <source>
        <strain evidence="22 23">TSNA42</strain>
    </source>
</reference>
<evidence type="ECO:0000256" key="15">
    <source>
        <dbReference type="ARBA" id="ARBA00067833"/>
    </source>
</evidence>
<evidence type="ECO:0000256" key="14">
    <source>
        <dbReference type="ARBA" id="ARBA00054296"/>
    </source>
</evidence>
<name>A0A2U8HAN7_9RHOO</name>
<accession>A0A2U8HAN7</accession>
<dbReference type="Gene3D" id="3.40.50.300">
    <property type="entry name" value="P-loop containing nucleotide triphosphate hydrolases"/>
    <property type="match status" value="1"/>
</dbReference>
<dbReference type="GO" id="GO:0005886">
    <property type="term" value="C:plasma membrane"/>
    <property type="evidence" value="ECO:0007669"/>
    <property type="project" value="UniProtKB-SubCell"/>
</dbReference>
<dbReference type="InterPro" id="IPR032807">
    <property type="entry name" value="GNVR"/>
</dbReference>
<dbReference type="InterPro" id="IPR002586">
    <property type="entry name" value="CobQ/CobB/MinD/ParA_Nub-bd_dom"/>
</dbReference>
<dbReference type="Pfam" id="PF23607">
    <property type="entry name" value="WZC_N"/>
    <property type="match status" value="1"/>
</dbReference>
<comment type="function">
    <text evidence="14">Probably involved in polymerization and/or export of exopolysaccharide EPS I which functions as a virulence factor. May be involved in an ATP-dependent process in the pathway for EPS I production, possibly export of the trimeric repeat units across the inner membrane or their polymerization.</text>
</comment>
<dbReference type="InterPro" id="IPR005702">
    <property type="entry name" value="Wzc-like_C"/>
</dbReference>
<dbReference type="SUPFAM" id="SSF52540">
    <property type="entry name" value="P-loop containing nucleoside triphosphate hydrolases"/>
    <property type="match status" value="1"/>
</dbReference>
<feature type="domain" description="CobQ/CobB/MinD/ParA nucleotide binding" evidence="19">
    <location>
        <begin position="538"/>
        <end position="705"/>
    </location>
</feature>
<dbReference type="FunFam" id="3.40.50.300:FF:000527">
    <property type="entry name" value="Tyrosine-protein kinase etk"/>
    <property type="match status" value="1"/>
</dbReference>
<evidence type="ECO:0000259" key="19">
    <source>
        <dbReference type="Pfam" id="PF01656"/>
    </source>
</evidence>
<keyword evidence="5 18" id="KW-0812">Transmembrane</keyword>
<gene>
    <name evidence="22" type="ORF">CEW87_21340</name>
</gene>
<keyword evidence="17" id="KW-0175">Coiled coil</keyword>
<dbReference type="Pfam" id="PF02706">
    <property type="entry name" value="Wzz"/>
    <property type="match status" value="1"/>
</dbReference>
<dbReference type="Pfam" id="PF13807">
    <property type="entry name" value="GNVR"/>
    <property type="match status" value="1"/>
</dbReference>
<keyword evidence="8" id="KW-0067">ATP-binding</keyword>
<evidence type="ECO:0000256" key="11">
    <source>
        <dbReference type="ARBA" id="ARBA00023137"/>
    </source>
</evidence>
<keyword evidence="9 18" id="KW-1133">Transmembrane helix</keyword>
<keyword evidence="4" id="KW-0808">Transferase</keyword>
<evidence type="ECO:0000313" key="23">
    <source>
        <dbReference type="Proteomes" id="UP000244902"/>
    </source>
</evidence>
<dbReference type="Proteomes" id="UP000244902">
    <property type="component" value="Chromosome"/>
</dbReference>
<dbReference type="CDD" id="cd05387">
    <property type="entry name" value="BY-kinase"/>
    <property type="match status" value="1"/>
</dbReference>
<keyword evidence="10 18" id="KW-0472">Membrane</keyword>
<keyword evidence="11" id="KW-0829">Tyrosine-protein kinase</keyword>
<dbReference type="InterPro" id="IPR050445">
    <property type="entry name" value="Bact_polysacc_biosynth/exp"/>
</dbReference>
<keyword evidence="6" id="KW-0547">Nucleotide-binding</keyword>
<feature type="transmembrane region" description="Helical" evidence="18">
    <location>
        <begin position="21"/>
        <end position="41"/>
    </location>
</feature>
<evidence type="ECO:0000313" key="22">
    <source>
        <dbReference type="EMBL" id="AWI82176.1"/>
    </source>
</evidence>
<keyword evidence="12" id="KW-0270">Exopolysaccharide synthesis</keyword>
<comment type="catalytic activity">
    <reaction evidence="13">
        <text>L-tyrosyl-[protein] + ATP = O-phospho-L-tyrosyl-[protein] + ADP + H(+)</text>
        <dbReference type="Rhea" id="RHEA:10596"/>
        <dbReference type="Rhea" id="RHEA-COMP:10136"/>
        <dbReference type="Rhea" id="RHEA-COMP:20101"/>
        <dbReference type="ChEBI" id="CHEBI:15378"/>
        <dbReference type="ChEBI" id="CHEBI:30616"/>
        <dbReference type="ChEBI" id="CHEBI:46858"/>
        <dbReference type="ChEBI" id="CHEBI:61978"/>
        <dbReference type="ChEBI" id="CHEBI:456216"/>
    </reaction>
</comment>
<dbReference type="OrthoDB" id="9808257at2"/>
<dbReference type="GO" id="GO:0042802">
    <property type="term" value="F:identical protein binding"/>
    <property type="evidence" value="ECO:0007669"/>
    <property type="project" value="UniProtKB-ARBA"/>
</dbReference>
<evidence type="ECO:0000256" key="13">
    <source>
        <dbReference type="ARBA" id="ARBA00053015"/>
    </source>
</evidence>
<evidence type="ECO:0000256" key="10">
    <source>
        <dbReference type="ARBA" id="ARBA00023136"/>
    </source>
</evidence>
<evidence type="ECO:0000256" key="16">
    <source>
        <dbReference type="ARBA" id="ARBA00081049"/>
    </source>
</evidence>
<proteinExistence type="inferred from homology"/>
<sequence>MPDDDDFSIGEVVATVMSYKWFILAFTSFALVVGVLALFAITPIYRANSVLQVEETSKGLPALKELQGMFEDTTSVSTEMEIITSRMVLGRVVDRMQLTIKAEPVYLPLFGKGYARRQDAFGPVAPVLGLSSYAWGGEQIKVESFEVPDEWLGFQQTLIVGENGQYQLLDGDDNPVFEGKVGETATAQGFSLFLSNLQANPGTRFALTKFSREEAIENILENLSVTERGKKSGVLEVSLLGPDRALASVTLDEIMTSYVRQNVERRSAEAENTLKFLEAQLPELKRQLDTAEASYNNYRQTRGSVDLTLETQSVLQSIVEVDNDIVKLQQQREELRQNYTAQHPRVMTIDAQLERLRSRRGVFDRDVSRLPDTQQTALQLKRDVEVSTALYTQLLNTAQQLRVSKAGTVGDVRVIDTAITSRLPVKPKPKVVLALALVLGVAGALGLIWLRKMMRVVVEDPEKIEKGLGLPVYATVPHSAAEVALARRVKAQKQPVSALLALETPEDDAIESLRSLRTTLHFALMDANAKSILISGASPAVGKSFIARNLGTVLAQSGKTVALVDGDLRKGHLHREFGFGREGGVSEYVSGSANLAQIVRTTAVPGLSLITTGQRPPNPSELLMHGRFEDLLERLNEAFDVVIVDAPPILAVSDAAIIGRLTGATLIVARAGVHPIGELEQTVKRFSQAGVGVKGFVFNDFDTNRQRYRYGYSGYVYRYNYK</sequence>
<evidence type="ECO:0000256" key="18">
    <source>
        <dbReference type="SAM" id="Phobius"/>
    </source>
</evidence>
<protein>
    <recommendedName>
        <fullName evidence="15">Putative tyrosine-protein kinase EpsB</fullName>
    </recommendedName>
    <alternativeName>
        <fullName evidence="16">EPS I polysaccharide export protein EpsB</fullName>
    </alternativeName>
</protein>
<dbReference type="InterPro" id="IPR027417">
    <property type="entry name" value="P-loop_NTPase"/>
</dbReference>
<keyword evidence="3" id="KW-1003">Cell membrane</keyword>
<evidence type="ECO:0000256" key="3">
    <source>
        <dbReference type="ARBA" id="ARBA00022475"/>
    </source>
</evidence>
<organism evidence="22 23">
    <name type="scientific">Parazoarcus communis</name>
    <dbReference type="NCBI Taxonomy" id="41977"/>
    <lineage>
        <taxon>Bacteria</taxon>
        <taxon>Pseudomonadati</taxon>
        <taxon>Pseudomonadota</taxon>
        <taxon>Betaproteobacteria</taxon>
        <taxon>Rhodocyclales</taxon>
        <taxon>Zoogloeaceae</taxon>
        <taxon>Parazoarcus</taxon>
    </lineage>
</organism>
<evidence type="ECO:0000256" key="5">
    <source>
        <dbReference type="ARBA" id="ARBA00022692"/>
    </source>
</evidence>
<dbReference type="GO" id="GO:0005524">
    <property type="term" value="F:ATP binding"/>
    <property type="evidence" value="ECO:0007669"/>
    <property type="project" value="UniProtKB-KW"/>
</dbReference>
<feature type="transmembrane region" description="Helical" evidence="18">
    <location>
        <begin position="431"/>
        <end position="450"/>
    </location>
</feature>
<evidence type="ECO:0000256" key="12">
    <source>
        <dbReference type="ARBA" id="ARBA00023169"/>
    </source>
</evidence>
<feature type="domain" description="Polysaccharide chain length determinant N-terminal" evidence="20">
    <location>
        <begin position="5"/>
        <end position="94"/>
    </location>
</feature>
<feature type="domain" description="Tyrosine-protein kinase G-rich" evidence="21">
    <location>
        <begin position="372"/>
        <end position="453"/>
    </location>
</feature>
<dbReference type="InterPro" id="IPR003856">
    <property type="entry name" value="LPS_length_determ_N"/>
</dbReference>
<evidence type="ECO:0000256" key="7">
    <source>
        <dbReference type="ARBA" id="ARBA00022777"/>
    </source>
</evidence>
<dbReference type="NCBIfam" id="TIGR01007">
    <property type="entry name" value="eps_fam"/>
    <property type="match status" value="1"/>
</dbReference>
<evidence type="ECO:0000259" key="21">
    <source>
        <dbReference type="Pfam" id="PF13807"/>
    </source>
</evidence>
<dbReference type="Pfam" id="PF01656">
    <property type="entry name" value="CbiA"/>
    <property type="match status" value="1"/>
</dbReference>
<comment type="subcellular location">
    <subcellularLocation>
        <location evidence="1">Cell membrane</location>
        <topology evidence="1">Multi-pass membrane protein</topology>
    </subcellularLocation>
</comment>